<evidence type="ECO:0000256" key="8">
    <source>
        <dbReference type="ARBA" id="ARBA00041713"/>
    </source>
</evidence>
<dbReference type="Gene3D" id="3.30.760.10">
    <property type="entry name" value="RNA Cap, Translation Initiation Factor Eif4e"/>
    <property type="match status" value="1"/>
</dbReference>
<evidence type="ECO:0000256" key="2">
    <source>
        <dbReference type="ARBA" id="ARBA00022540"/>
    </source>
</evidence>
<evidence type="ECO:0000256" key="3">
    <source>
        <dbReference type="ARBA" id="ARBA00022845"/>
    </source>
</evidence>
<dbReference type="Proteomes" id="UP001497444">
    <property type="component" value="Chromosome 10"/>
</dbReference>
<keyword evidence="5 9" id="KW-0648">Protein biosynthesis</keyword>
<evidence type="ECO:0000256" key="10">
    <source>
        <dbReference type="SAM" id="MobiDB-lite"/>
    </source>
</evidence>
<name>A0ABP0VSD4_9BRYO</name>
<gene>
    <name evidence="11" type="ORF">CSSPJE1EN1_LOCUS2324</name>
</gene>
<evidence type="ECO:0000256" key="6">
    <source>
        <dbReference type="ARBA" id="ARBA00030245"/>
    </source>
</evidence>
<comment type="similarity">
    <text evidence="1 9">Belongs to the eukaryotic initiation factor 4E family.</text>
</comment>
<evidence type="ECO:0000256" key="7">
    <source>
        <dbReference type="ARBA" id="ARBA00032656"/>
    </source>
</evidence>
<dbReference type="InterPro" id="IPR001040">
    <property type="entry name" value="TIF_eIF_4E"/>
</dbReference>
<dbReference type="PANTHER" id="PTHR11960:SF8">
    <property type="entry name" value="EUKARYOTIC TRANSLATION INITIATION FACTOR 4E1-RELATED"/>
    <property type="match status" value="1"/>
</dbReference>
<accession>A0ABP0VSD4</accession>
<dbReference type="InterPro" id="IPR019770">
    <property type="entry name" value="TIF_eIF_4E_CS"/>
</dbReference>
<reference evidence="11" key="1">
    <citation type="submission" date="2024-02" db="EMBL/GenBank/DDBJ databases">
        <authorList>
            <consortium name="ELIXIR-Norway"/>
            <consortium name="Elixir Norway"/>
        </authorList>
    </citation>
    <scope>NUCLEOTIDE SEQUENCE</scope>
</reference>
<protein>
    <recommendedName>
        <fullName evidence="7">eIF-4F 25 kDa subunit</fullName>
    </recommendedName>
    <alternativeName>
        <fullName evidence="8">eIF-4F p26 subunit</fullName>
    </alternativeName>
    <alternativeName>
        <fullName evidence="6">mRNA cap-binding protein</fullName>
    </alternativeName>
</protein>
<evidence type="ECO:0000256" key="4">
    <source>
        <dbReference type="ARBA" id="ARBA00022884"/>
    </source>
</evidence>
<dbReference type="PANTHER" id="PTHR11960">
    <property type="entry name" value="EUKARYOTIC TRANSLATION INITIATION FACTOR 4E RELATED"/>
    <property type="match status" value="1"/>
</dbReference>
<evidence type="ECO:0000313" key="12">
    <source>
        <dbReference type="Proteomes" id="UP001497444"/>
    </source>
</evidence>
<evidence type="ECO:0000256" key="1">
    <source>
        <dbReference type="ARBA" id="ARBA00009860"/>
    </source>
</evidence>
<dbReference type="InterPro" id="IPR023398">
    <property type="entry name" value="TIF_eIF4e-like"/>
</dbReference>
<proteinExistence type="inferred from homology"/>
<dbReference type="SUPFAM" id="SSF55418">
    <property type="entry name" value="eIF4e-like"/>
    <property type="match status" value="1"/>
</dbReference>
<feature type="compositionally biased region" description="Basic and acidic residues" evidence="10">
    <location>
        <begin position="26"/>
        <end position="36"/>
    </location>
</feature>
<sequence length="249" mass="27729">MDLQIIPSKCTKKKNDVAAELAIPADEQRIEERGGEEGGGGGGVPEEGEIVSAETQQLNRQTEAAPKKHPLEHPWTFWFDNPNGKQKQATWGSSIRAVYTFSTVEDFWCLYNNVLQPSKLGTGTDFHCFKAGIEPKWEDPKCTNGGKWTASPPRGTVGKGALDIFWLHTLLAMIGEQFDEGDEICGAVVSVRARQDKISIWTKTASNEAAQVSIGKQWKDILDFNEKIGYLVHDDAKRQDKSAKNRYYV</sequence>
<feature type="region of interest" description="Disordered" evidence="10">
    <location>
        <begin position="24"/>
        <end position="50"/>
    </location>
</feature>
<dbReference type="PROSITE" id="PS00813">
    <property type="entry name" value="IF4E"/>
    <property type="match status" value="1"/>
</dbReference>
<evidence type="ECO:0000313" key="11">
    <source>
        <dbReference type="EMBL" id="CAK9256846.1"/>
    </source>
</evidence>
<keyword evidence="3" id="KW-0810">Translation regulation</keyword>
<keyword evidence="2 9" id="KW-0396">Initiation factor</keyword>
<evidence type="ECO:0000256" key="9">
    <source>
        <dbReference type="RuleBase" id="RU004374"/>
    </source>
</evidence>
<keyword evidence="12" id="KW-1185">Reference proteome</keyword>
<keyword evidence="4 9" id="KW-0694">RNA-binding</keyword>
<organism evidence="11 12">
    <name type="scientific">Sphagnum jensenii</name>
    <dbReference type="NCBI Taxonomy" id="128206"/>
    <lineage>
        <taxon>Eukaryota</taxon>
        <taxon>Viridiplantae</taxon>
        <taxon>Streptophyta</taxon>
        <taxon>Embryophyta</taxon>
        <taxon>Bryophyta</taxon>
        <taxon>Sphagnophytina</taxon>
        <taxon>Sphagnopsida</taxon>
        <taxon>Sphagnales</taxon>
        <taxon>Sphagnaceae</taxon>
        <taxon>Sphagnum</taxon>
    </lineage>
</organism>
<evidence type="ECO:0000256" key="5">
    <source>
        <dbReference type="ARBA" id="ARBA00022917"/>
    </source>
</evidence>
<dbReference type="Pfam" id="PF01652">
    <property type="entry name" value="IF4E"/>
    <property type="match status" value="1"/>
</dbReference>
<dbReference type="EMBL" id="OZ020105">
    <property type="protein sequence ID" value="CAK9256846.1"/>
    <property type="molecule type" value="Genomic_DNA"/>
</dbReference>